<evidence type="ECO:0000259" key="11">
    <source>
        <dbReference type="Pfam" id="PF05201"/>
    </source>
</evidence>
<comment type="catalytic activity">
    <reaction evidence="7 8">
        <text>(S)-4-amino-5-oxopentanoate + tRNA(Glu) + NADP(+) = L-glutamyl-tRNA(Glu) + NADPH + H(+)</text>
        <dbReference type="Rhea" id="RHEA:12344"/>
        <dbReference type="Rhea" id="RHEA-COMP:9663"/>
        <dbReference type="Rhea" id="RHEA-COMP:9680"/>
        <dbReference type="ChEBI" id="CHEBI:15378"/>
        <dbReference type="ChEBI" id="CHEBI:57501"/>
        <dbReference type="ChEBI" id="CHEBI:57783"/>
        <dbReference type="ChEBI" id="CHEBI:58349"/>
        <dbReference type="ChEBI" id="CHEBI:78442"/>
        <dbReference type="ChEBI" id="CHEBI:78520"/>
        <dbReference type="EC" id="1.2.1.70"/>
    </reaction>
</comment>
<evidence type="ECO:0000256" key="2">
    <source>
        <dbReference type="ARBA" id="ARBA00005916"/>
    </source>
</evidence>
<feature type="active site" description="Nucleophile" evidence="8">
    <location>
        <position position="49"/>
    </location>
</feature>
<feature type="binding site" evidence="8">
    <location>
        <position position="105"/>
    </location>
    <ligand>
        <name>substrate</name>
    </ligand>
</feature>
<dbReference type="PANTHER" id="PTHR43013">
    <property type="entry name" value="GLUTAMYL-TRNA REDUCTASE"/>
    <property type="match status" value="1"/>
</dbReference>
<evidence type="ECO:0000256" key="3">
    <source>
        <dbReference type="ARBA" id="ARBA00012970"/>
    </source>
</evidence>
<keyword evidence="6 8" id="KW-0627">Porphyrin biosynthesis</keyword>
<dbReference type="RefSeq" id="WP_207856669.1">
    <property type="nucleotide sequence ID" value="NZ_JAFREP010000002.1"/>
</dbReference>
<comment type="domain">
    <text evidence="8">Possesses an unusual extended V-shaped dimeric structure with each monomer consisting of three distinct domains arranged along a curved 'spinal' alpha-helix. The N-terminal catalytic domain specifically recognizes the glutamate moiety of the substrate. The second domain is the NADPH-binding domain, and the third C-terminal domain is responsible for dimerization.</text>
</comment>
<gene>
    <name evidence="8" type="primary">hemA</name>
    <name evidence="12" type="ORF">J3U88_03105</name>
</gene>
<dbReference type="GO" id="GO:0050661">
    <property type="term" value="F:NADP binding"/>
    <property type="evidence" value="ECO:0007669"/>
    <property type="project" value="InterPro"/>
</dbReference>
<name>A0A8J7U0U0_9BACT</name>
<comment type="similarity">
    <text evidence="2 8">Belongs to the glutamyl-tRNA reductase family.</text>
</comment>
<evidence type="ECO:0000256" key="7">
    <source>
        <dbReference type="ARBA" id="ARBA00047464"/>
    </source>
</evidence>
<evidence type="ECO:0000259" key="9">
    <source>
        <dbReference type="Pfam" id="PF00745"/>
    </source>
</evidence>
<comment type="caution">
    <text evidence="12">The sequence shown here is derived from an EMBL/GenBank/DDBJ whole genome shotgun (WGS) entry which is preliminary data.</text>
</comment>
<dbReference type="Gene3D" id="3.30.460.30">
    <property type="entry name" value="Glutamyl-tRNA reductase, N-terminal domain"/>
    <property type="match status" value="1"/>
</dbReference>
<dbReference type="UniPathway" id="UPA00251">
    <property type="reaction ID" value="UER00316"/>
</dbReference>
<feature type="site" description="Important for activity" evidence="8">
    <location>
        <position position="95"/>
    </location>
</feature>
<dbReference type="Pfam" id="PF00745">
    <property type="entry name" value="GlutR_dimer"/>
    <property type="match status" value="1"/>
</dbReference>
<evidence type="ECO:0000256" key="1">
    <source>
        <dbReference type="ARBA" id="ARBA00005059"/>
    </source>
</evidence>
<dbReference type="PANTHER" id="PTHR43013:SF1">
    <property type="entry name" value="GLUTAMYL-TRNA REDUCTASE"/>
    <property type="match status" value="1"/>
</dbReference>
<comment type="function">
    <text evidence="8">Catalyzes the NADPH-dependent reduction of glutamyl-tRNA(Glu) to glutamate 1-semialdehyde (GSA).</text>
</comment>
<feature type="domain" description="Tetrapyrrole biosynthesis glutamyl-tRNA reductase dimerisation" evidence="9">
    <location>
        <begin position="310"/>
        <end position="392"/>
    </location>
</feature>
<keyword evidence="13" id="KW-1185">Reference proteome</keyword>
<dbReference type="AlphaFoldDB" id="A0A8J7U0U0"/>
<dbReference type="InterPro" id="IPR015895">
    <property type="entry name" value="4pyrrol_synth_GluRdtase_N"/>
</dbReference>
<dbReference type="SUPFAM" id="SSF69742">
    <property type="entry name" value="Glutamyl tRNA-reductase catalytic, N-terminal domain"/>
    <property type="match status" value="1"/>
</dbReference>
<dbReference type="EC" id="1.2.1.70" evidence="3 8"/>
<feature type="domain" description="Glutamyl-tRNA reductase N-terminal" evidence="11">
    <location>
        <begin position="27"/>
        <end position="152"/>
    </location>
</feature>
<feature type="binding site" evidence="8">
    <location>
        <begin position="110"/>
        <end position="112"/>
    </location>
    <ligand>
        <name>substrate</name>
    </ligand>
</feature>
<comment type="subunit">
    <text evidence="8">Homodimer.</text>
</comment>
<dbReference type="InterPro" id="IPR006151">
    <property type="entry name" value="Shikm_DH/Glu-tRNA_Rdtase"/>
</dbReference>
<evidence type="ECO:0000256" key="5">
    <source>
        <dbReference type="ARBA" id="ARBA00023002"/>
    </source>
</evidence>
<comment type="pathway">
    <text evidence="1 8">Porphyrin-containing compound metabolism; protoporphyrin-IX biosynthesis; 5-aminolevulinate from L-glutamyl-tRNA(Glu): step 1/2.</text>
</comment>
<evidence type="ECO:0000313" key="13">
    <source>
        <dbReference type="Proteomes" id="UP000664417"/>
    </source>
</evidence>
<sequence>MLLSFSLDYHFAAPRELGAIDGDDPVLDTFFAALRCDFGVEEVFFLKTCNRREFFLTVADDVDHRALRTRFQEQFRRADFWPEFQVRFDQQCVRHFFAVSASLASMALGEYEITHQIKSQSRHALSLGWMGRRLSNLVAAALHTGKRVRGETQIGRQVVAPLSLIYQKLNRHLTEHAGRRIVFVGAGDYIRRLLPHFAGNANYQFLFVNRSHSDLVATYGGQAMTLDDFLAKPPPFDALVTATGAPHVLFGEDWLRRAAAARPVVVFDAATPPDCAPDAVLPDNLRLWSLAACEPELRRNRRERAAEIPEAERIIEQEVGAFWDKWRGLAISDDLHALQDYFQKEALAMMQSYLKKQGQPESMFHDLAPMVRHIARRLAVVPVLTLRAVAREFGMNGVRLIKQAVAKGSPLFRKQA</sequence>
<dbReference type="GO" id="GO:0019353">
    <property type="term" value="P:protoporphyrinogen IX biosynthetic process from glutamate"/>
    <property type="evidence" value="ECO:0007669"/>
    <property type="project" value="TreeGrafter"/>
</dbReference>
<evidence type="ECO:0000259" key="10">
    <source>
        <dbReference type="Pfam" id="PF01488"/>
    </source>
</evidence>
<comment type="miscellaneous">
    <text evidence="8">During catalysis, the active site Cys acts as a nucleophile attacking the alpha-carbonyl group of tRNA-bound glutamate with the formation of a thioester intermediate between enzyme and glutamate, and the concomitant release of tRNA(Glu). The thioester intermediate is finally reduced by direct hydride transfer from NADPH, to form the product GSA.</text>
</comment>
<keyword evidence="4 8" id="KW-0521">NADP</keyword>
<dbReference type="SUPFAM" id="SSF51735">
    <property type="entry name" value="NAD(P)-binding Rossmann-fold domains"/>
    <property type="match status" value="1"/>
</dbReference>
<accession>A0A8J7U0U0</accession>
<dbReference type="Gene3D" id="3.40.50.720">
    <property type="entry name" value="NAD(P)-binding Rossmann-like Domain"/>
    <property type="match status" value="1"/>
</dbReference>
<dbReference type="GO" id="GO:0008883">
    <property type="term" value="F:glutamyl-tRNA reductase activity"/>
    <property type="evidence" value="ECO:0007669"/>
    <property type="project" value="UniProtKB-UniRule"/>
</dbReference>
<evidence type="ECO:0000256" key="6">
    <source>
        <dbReference type="ARBA" id="ARBA00023244"/>
    </source>
</evidence>
<feature type="domain" description="Quinate/shikimate 5-dehydrogenase/glutamyl-tRNA reductase" evidence="10">
    <location>
        <begin position="172"/>
        <end position="285"/>
    </location>
</feature>
<feature type="binding site" evidence="8">
    <location>
        <begin position="185"/>
        <end position="190"/>
    </location>
    <ligand>
        <name>NADP(+)</name>
        <dbReference type="ChEBI" id="CHEBI:58349"/>
    </ligand>
</feature>
<dbReference type="SUPFAM" id="SSF69075">
    <property type="entry name" value="Glutamyl tRNA-reductase dimerization domain"/>
    <property type="match status" value="1"/>
</dbReference>
<evidence type="ECO:0000256" key="8">
    <source>
        <dbReference type="HAMAP-Rule" id="MF_00087"/>
    </source>
</evidence>
<dbReference type="Proteomes" id="UP000664417">
    <property type="component" value="Unassembled WGS sequence"/>
</dbReference>
<dbReference type="InterPro" id="IPR036453">
    <property type="entry name" value="GluRdtase_dimer_dom_sf"/>
</dbReference>
<dbReference type="EMBL" id="JAFREP010000002">
    <property type="protein sequence ID" value="MBO1317433.1"/>
    <property type="molecule type" value="Genomic_DNA"/>
</dbReference>
<dbReference type="InterPro" id="IPR015896">
    <property type="entry name" value="4pyrrol_synth_GluRdtase_dimer"/>
</dbReference>
<dbReference type="InterPro" id="IPR036291">
    <property type="entry name" value="NAD(P)-bd_dom_sf"/>
</dbReference>
<dbReference type="HAMAP" id="MF_00087">
    <property type="entry name" value="Glu_tRNA_reductase"/>
    <property type="match status" value="1"/>
</dbReference>
<dbReference type="InterPro" id="IPR000343">
    <property type="entry name" value="4pyrrol_synth_GluRdtase"/>
</dbReference>
<keyword evidence="5 8" id="KW-0560">Oxidoreductase</keyword>
<protein>
    <recommendedName>
        <fullName evidence="3 8">Glutamyl-tRNA reductase</fullName>
        <shortName evidence="8">GluTR</shortName>
        <ecNumber evidence="3 8">1.2.1.70</ecNumber>
    </recommendedName>
</protein>
<feature type="binding site" evidence="8">
    <location>
        <position position="116"/>
    </location>
    <ligand>
        <name>substrate</name>
    </ligand>
</feature>
<organism evidence="12 13">
    <name type="scientific">Acanthopleuribacter pedis</name>
    <dbReference type="NCBI Taxonomy" id="442870"/>
    <lineage>
        <taxon>Bacteria</taxon>
        <taxon>Pseudomonadati</taxon>
        <taxon>Acidobacteriota</taxon>
        <taxon>Holophagae</taxon>
        <taxon>Acanthopleuribacterales</taxon>
        <taxon>Acanthopleuribacteraceae</taxon>
        <taxon>Acanthopleuribacter</taxon>
    </lineage>
</organism>
<evidence type="ECO:0000256" key="4">
    <source>
        <dbReference type="ARBA" id="ARBA00022857"/>
    </source>
</evidence>
<evidence type="ECO:0000313" key="12">
    <source>
        <dbReference type="EMBL" id="MBO1317433.1"/>
    </source>
</evidence>
<dbReference type="Pfam" id="PF01488">
    <property type="entry name" value="Shikimate_DH"/>
    <property type="match status" value="1"/>
</dbReference>
<proteinExistence type="inferred from homology"/>
<dbReference type="Pfam" id="PF05201">
    <property type="entry name" value="GlutR_N"/>
    <property type="match status" value="1"/>
</dbReference>
<feature type="binding site" evidence="8">
    <location>
        <begin position="48"/>
        <end position="51"/>
    </location>
    <ligand>
        <name>substrate</name>
    </ligand>
</feature>
<dbReference type="InterPro" id="IPR036343">
    <property type="entry name" value="GluRdtase_N_sf"/>
</dbReference>
<reference evidence="12" key="1">
    <citation type="submission" date="2021-03" db="EMBL/GenBank/DDBJ databases">
        <authorList>
            <person name="Wang G."/>
        </authorList>
    </citation>
    <scope>NUCLEOTIDE SEQUENCE</scope>
    <source>
        <strain evidence="12">KCTC 12899</strain>
    </source>
</reference>